<dbReference type="InterPro" id="IPR017530">
    <property type="entry name" value="DCO2ase_PEP1"/>
</dbReference>
<dbReference type="PRINTS" id="PR01179">
    <property type="entry name" value="ODADCRBXLASE"/>
</dbReference>
<dbReference type="InterPro" id="IPR029066">
    <property type="entry name" value="PLP-binding_barrel"/>
</dbReference>
<dbReference type="InterPro" id="IPR009006">
    <property type="entry name" value="Ala_racemase/Decarboxylase_C"/>
</dbReference>
<protein>
    <submittedName>
        <fullName evidence="4">Pyridoxal-dependent decarboxylase, exosortase A system-associated</fullName>
    </submittedName>
</protein>
<comment type="cofactor">
    <cofactor evidence="1">
        <name>pyridoxal 5'-phosphate</name>
        <dbReference type="ChEBI" id="CHEBI:597326"/>
    </cofactor>
</comment>
<sequence>MTATGAPVHSTIARFRSANGQLVVGGVELVRLAAQVGSTPFFAYERAAITERIDLLHGLLGPLIGLSYAIKANPMPAVVQYVAGRVEHLDVASSGELKVALDAGMPATRVSFAGPGKKSAELRSAVAAGITVEVESSLEAERLVAIGAELGIRPRVAVRVNPDFAVRGSGMRMGGGPQQFGMDAEIVPAFLSDLAAYDIEFVGLHVFSGSQNLHSGILAEAQDRTVDLVLRLADAAPGPLRQVNLGGGFGIPYHDRDEPLDVEAVCEHLRNLAQERLAPALPEAALCLELGRFLVGEAGVYVTEIIDRKVSRGRTYLVVDGGLHHQLAATGNLGAAIRRNYPLVIGNRMSGDDTDRMTASVVGCLCTPIDVLGDNVEVPASTDIGDLVVIFQAGAYGKTASPADFLGHPAAFEVLVGPDQRKVQNHG</sequence>
<gene>
    <name evidence="4" type="ORF">ACFQDH_10560</name>
</gene>
<dbReference type="NCBIfam" id="TIGR03099">
    <property type="entry name" value="dCO2ase_PEP1"/>
    <property type="match status" value="1"/>
</dbReference>
<dbReference type="EMBL" id="JBHSWH010000001">
    <property type="protein sequence ID" value="MFC6705695.1"/>
    <property type="molecule type" value="Genomic_DNA"/>
</dbReference>
<dbReference type="PANTHER" id="PTHR43727">
    <property type="entry name" value="DIAMINOPIMELATE DECARBOXYLASE"/>
    <property type="match status" value="1"/>
</dbReference>
<keyword evidence="2" id="KW-0663">Pyridoxal phosphate</keyword>
<name>A0ABW2AFW1_9MICO</name>
<feature type="domain" description="Orn/DAP/Arg decarboxylase 2 N-terminal" evidence="3">
    <location>
        <begin position="48"/>
        <end position="295"/>
    </location>
</feature>
<evidence type="ECO:0000256" key="2">
    <source>
        <dbReference type="ARBA" id="ARBA00022898"/>
    </source>
</evidence>
<comment type="caution">
    <text evidence="4">The sequence shown here is derived from an EMBL/GenBank/DDBJ whole genome shotgun (WGS) entry which is preliminary data.</text>
</comment>
<evidence type="ECO:0000259" key="3">
    <source>
        <dbReference type="Pfam" id="PF02784"/>
    </source>
</evidence>
<dbReference type="Gene3D" id="2.40.37.10">
    <property type="entry name" value="Lyase, Ornithine Decarboxylase, Chain A, domain 1"/>
    <property type="match status" value="1"/>
</dbReference>
<dbReference type="InterPro" id="IPR000183">
    <property type="entry name" value="Orn/DAP/Arg_de-COase"/>
</dbReference>
<reference evidence="5" key="1">
    <citation type="journal article" date="2019" name="Int. J. Syst. Evol. Microbiol.">
        <title>The Global Catalogue of Microorganisms (GCM) 10K type strain sequencing project: providing services to taxonomists for standard genome sequencing and annotation.</title>
        <authorList>
            <consortium name="The Broad Institute Genomics Platform"/>
            <consortium name="The Broad Institute Genome Sequencing Center for Infectious Disease"/>
            <person name="Wu L."/>
            <person name="Ma J."/>
        </authorList>
    </citation>
    <scope>NUCLEOTIDE SEQUENCE [LARGE SCALE GENOMIC DNA]</scope>
    <source>
        <strain evidence="5">CCUG 58127</strain>
    </source>
</reference>
<keyword evidence="5" id="KW-1185">Reference proteome</keyword>
<evidence type="ECO:0000313" key="4">
    <source>
        <dbReference type="EMBL" id="MFC6705695.1"/>
    </source>
</evidence>
<organism evidence="4 5">
    <name type="scientific">Flexivirga alba</name>
    <dbReference type="NCBI Taxonomy" id="702742"/>
    <lineage>
        <taxon>Bacteria</taxon>
        <taxon>Bacillati</taxon>
        <taxon>Actinomycetota</taxon>
        <taxon>Actinomycetes</taxon>
        <taxon>Micrococcales</taxon>
        <taxon>Dermacoccaceae</taxon>
        <taxon>Flexivirga</taxon>
    </lineage>
</organism>
<dbReference type="Gene3D" id="3.20.20.10">
    <property type="entry name" value="Alanine racemase"/>
    <property type="match status" value="1"/>
</dbReference>
<dbReference type="SUPFAM" id="SSF51419">
    <property type="entry name" value="PLP-binding barrel"/>
    <property type="match status" value="1"/>
</dbReference>
<proteinExistence type="predicted"/>
<accession>A0ABW2AFW1</accession>
<evidence type="ECO:0000256" key="1">
    <source>
        <dbReference type="ARBA" id="ARBA00001933"/>
    </source>
</evidence>
<dbReference type="RefSeq" id="WP_382401060.1">
    <property type="nucleotide sequence ID" value="NZ_JBHSWH010000001.1"/>
</dbReference>
<dbReference type="SUPFAM" id="SSF50621">
    <property type="entry name" value="Alanine racemase C-terminal domain-like"/>
    <property type="match status" value="1"/>
</dbReference>
<dbReference type="Pfam" id="PF02784">
    <property type="entry name" value="Orn_Arg_deC_N"/>
    <property type="match status" value="1"/>
</dbReference>
<dbReference type="InterPro" id="IPR022644">
    <property type="entry name" value="De-COase2_N"/>
</dbReference>
<evidence type="ECO:0000313" key="5">
    <source>
        <dbReference type="Proteomes" id="UP001596298"/>
    </source>
</evidence>
<dbReference type="Proteomes" id="UP001596298">
    <property type="component" value="Unassembled WGS sequence"/>
</dbReference>
<dbReference type="PANTHER" id="PTHR43727:SF2">
    <property type="entry name" value="GROUP IV DECARBOXYLASE"/>
    <property type="match status" value="1"/>
</dbReference>